<dbReference type="InterPro" id="IPR036291">
    <property type="entry name" value="NAD(P)-bd_dom_sf"/>
</dbReference>
<dbReference type="GO" id="GO:0004316">
    <property type="term" value="F:3-oxoacyl-[acyl-carrier-protein] reductase (NADPH) activity"/>
    <property type="evidence" value="ECO:0007669"/>
    <property type="project" value="UniProtKB-EC"/>
</dbReference>
<dbReference type="GO" id="GO:0030497">
    <property type="term" value="P:fatty acid elongation"/>
    <property type="evidence" value="ECO:0007669"/>
    <property type="project" value="TreeGrafter"/>
</dbReference>
<dbReference type="Proteomes" id="UP000095766">
    <property type="component" value="Unassembled WGS sequence"/>
</dbReference>
<comment type="similarity">
    <text evidence="1">Belongs to the short-chain dehydrogenases/reductases (SDR) family.</text>
</comment>
<dbReference type="Gene3D" id="3.40.50.720">
    <property type="entry name" value="NAD(P)-binding Rossmann-like Domain"/>
    <property type="match status" value="1"/>
</dbReference>
<accession>A0A174QZP1</accession>
<evidence type="ECO:0000313" key="3">
    <source>
        <dbReference type="Proteomes" id="UP000095766"/>
    </source>
</evidence>
<reference evidence="2 3" key="1">
    <citation type="submission" date="2015-09" db="EMBL/GenBank/DDBJ databases">
        <authorList>
            <consortium name="Pathogen Informatics"/>
        </authorList>
    </citation>
    <scope>NUCLEOTIDE SEQUENCE [LARGE SCALE GENOMIC DNA]</scope>
    <source>
        <strain evidence="2 3">2789STDY5834898</strain>
    </source>
</reference>
<name>A0A174QZP1_BACUN</name>
<gene>
    <name evidence="2" type="primary">uxuB</name>
    <name evidence="2" type="ORF">ERS852510_02317</name>
</gene>
<proteinExistence type="inferred from homology"/>
<dbReference type="AlphaFoldDB" id="A0A174QZP1"/>
<evidence type="ECO:0000256" key="1">
    <source>
        <dbReference type="ARBA" id="ARBA00006484"/>
    </source>
</evidence>
<protein>
    <submittedName>
        <fullName evidence="2">Putative D-mannonate oxidoreductase</fullName>
        <ecNumber evidence="2">1.1.1.100</ecNumber>
    </submittedName>
</protein>
<dbReference type="SUPFAM" id="SSF51735">
    <property type="entry name" value="NAD(P)-binding Rossmann-fold domains"/>
    <property type="match status" value="1"/>
</dbReference>
<evidence type="ECO:0000313" key="2">
    <source>
        <dbReference type="EMBL" id="CUP77381.1"/>
    </source>
</evidence>
<dbReference type="RefSeq" id="WP_243633960.1">
    <property type="nucleotide sequence ID" value="NZ_CZAO01000010.1"/>
</dbReference>
<dbReference type="PRINTS" id="PR00081">
    <property type="entry name" value="GDHRDH"/>
</dbReference>
<dbReference type="PRINTS" id="PR00080">
    <property type="entry name" value="SDRFAMILY"/>
</dbReference>
<dbReference type="EC" id="1.1.1.100" evidence="2"/>
<keyword evidence="2" id="KW-0560">Oxidoreductase</keyword>
<sequence length="244" mass="26889">MLKDKIVIVIGGGGLIGREIVKDARLKGATVIDTDIVYDTDWEKGTYKLDVTSPEAIDTLISEVVNRYDRIDGLVNSGYPRTKDWGAFFEDIPLESWRKNVDWQLNSCFYVCQKVLEVMKEQGYGSIVNFGSIYGVVGNDFTIYEGYGGTSPAAYTAIKAGIINFSRYLASYFGKYGIRVNVVSPGGIIDKQDPSFIERYSAKSPLKRLGRPEECAPAVSFLLSDGASFITGHNLMVDGGWTAI</sequence>
<dbReference type="InterPro" id="IPR002347">
    <property type="entry name" value="SDR_fam"/>
</dbReference>
<dbReference type="Pfam" id="PF13561">
    <property type="entry name" value="adh_short_C2"/>
    <property type="match status" value="1"/>
</dbReference>
<organism evidence="2 3">
    <name type="scientific">Bacteroides uniformis</name>
    <dbReference type="NCBI Taxonomy" id="820"/>
    <lineage>
        <taxon>Bacteria</taxon>
        <taxon>Pseudomonadati</taxon>
        <taxon>Bacteroidota</taxon>
        <taxon>Bacteroidia</taxon>
        <taxon>Bacteroidales</taxon>
        <taxon>Bacteroidaceae</taxon>
        <taxon>Bacteroides</taxon>
    </lineage>
</organism>
<dbReference type="EMBL" id="CZAO01000010">
    <property type="protein sequence ID" value="CUP77381.1"/>
    <property type="molecule type" value="Genomic_DNA"/>
</dbReference>
<dbReference type="PANTHER" id="PTHR42760">
    <property type="entry name" value="SHORT-CHAIN DEHYDROGENASES/REDUCTASES FAMILY MEMBER"/>
    <property type="match status" value="1"/>
</dbReference>
<dbReference type="PANTHER" id="PTHR42760:SF40">
    <property type="entry name" value="3-OXOACYL-[ACYL-CARRIER-PROTEIN] REDUCTASE, CHLOROPLASTIC"/>
    <property type="match status" value="1"/>
</dbReference>